<accession>A0ABQ6ZDA5</accession>
<evidence type="ECO:0000313" key="3">
    <source>
        <dbReference type="Proteomes" id="UP000781710"/>
    </source>
</evidence>
<dbReference type="InterPro" id="IPR010721">
    <property type="entry name" value="UstE-like"/>
</dbReference>
<feature type="transmembrane region" description="Helical" evidence="1">
    <location>
        <begin position="59"/>
        <end position="76"/>
    </location>
</feature>
<gene>
    <name evidence="2" type="ORF">CSC78_16860</name>
</gene>
<name>A0ABQ6ZDA5_9GAMM</name>
<dbReference type="Pfam" id="PF06966">
    <property type="entry name" value="DUF1295"/>
    <property type="match status" value="1"/>
</dbReference>
<keyword evidence="3" id="KW-1185">Reference proteome</keyword>
<sequence>MNPLGALGLVAALAAGVMTLGWWWQKRHDNAGIVDVLWSACVGGSAVLLAVLGDGAVPARIALAVLGGLWGARLALHLWHRVRSEPEDGRYRYLREHWHGHQGKFFLFFMAQALLVLLFALPFAAAARSPVDTAWPWIVLAVAIWIGSVAGEAIADRQLARFRADPANRGRTCREGLWRYSRHPNYFFEWLHWFAYIALAIGSPWAWLSWCGPVVMYVFLRWISGIPYTEAQALRTRGEAYREYQRTTPMLFPWFPKSATKEATR</sequence>
<keyword evidence="1" id="KW-1133">Transmembrane helix</keyword>
<evidence type="ECO:0000313" key="2">
    <source>
        <dbReference type="EMBL" id="KAF1722879.1"/>
    </source>
</evidence>
<keyword evidence="1" id="KW-0472">Membrane</keyword>
<feature type="transmembrane region" description="Helical" evidence="1">
    <location>
        <begin position="36"/>
        <end position="53"/>
    </location>
</feature>
<feature type="transmembrane region" description="Helical" evidence="1">
    <location>
        <begin position="105"/>
        <end position="128"/>
    </location>
</feature>
<evidence type="ECO:0008006" key="4">
    <source>
        <dbReference type="Google" id="ProtNLM"/>
    </source>
</evidence>
<dbReference type="PANTHER" id="PTHR32251:SF23">
    <property type="entry name" value="3-OXO-5-ALPHA-STEROID 4-DEHYDROGENASE (DUF1295)"/>
    <property type="match status" value="1"/>
</dbReference>
<proteinExistence type="predicted"/>
<keyword evidence="1" id="KW-0812">Transmembrane</keyword>
<dbReference type="EMBL" id="PDWW01000031">
    <property type="protein sequence ID" value="KAF1722879.1"/>
    <property type="molecule type" value="Genomic_DNA"/>
</dbReference>
<reference evidence="2 3" key="1">
    <citation type="submission" date="2017-10" db="EMBL/GenBank/DDBJ databases">
        <title>Whole genome sequencing of members of genus Pseudoxanthomonas.</title>
        <authorList>
            <person name="Kumar S."/>
            <person name="Bansal K."/>
            <person name="Kaur A."/>
            <person name="Patil P."/>
            <person name="Sharma S."/>
            <person name="Patil P.B."/>
        </authorList>
    </citation>
    <scope>NUCLEOTIDE SEQUENCE [LARGE SCALE GENOMIC DNA]</scope>
    <source>
        <strain evidence="2 3">DSM 17109</strain>
    </source>
</reference>
<protein>
    <recommendedName>
        <fullName evidence="4">Steroid 5-alpha reductase C-terminal domain-containing protein</fullName>
    </recommendedName>
</protein>
<feature type="transmembrane region" description="Helical" evidence="1">
    <location>
        <begin position="187"/>
        <end position="208"/>
    </location>
</feature>
<dbReference type="PANTHER" id="PTHR32251">
    <property type="entry name" value="3-OXO-5-ALPHA-STEROID 4-DEHYDROGENASE"/>
    <property type="match status" value="1"/>
</dbReference>
<evidence type="ECO:0000256" key="1">
    <source>
        <dbReference type="SAM" id="Phobius"/>
    </source>
</evidence>
<dbReference type="PROSITE" id="PS50244">
    <property type="entry name" value="S5A_REDUCTASE"/>
    <property type="match status" value="1"/>
</dbReference>
<dbReference type="Proteomes" id="UP000781710">
    <property type="component" value="Unassembled WGS sequence"/>
</dbReference>
<organism evidence="2 3">
    <name type="scientific">Pseudoxanthomonas japonensis</name>
    <dbReference type="NCBI Taxonomy" id="69284"/>
    <lineage>
        <taxon>Bacteria</taxon>
        <taxon>Pseudomonadati</taxon>
        <taxon>Pseudomonadota</taxon>
        <taxon>Gammaproteobacteria</taxon>
        <taxon>Lysobacterales</taxon>
        <taxon>Lysobacteraceae</taxon>
        <taxon>Pseudoxanthomonas</taxon>
    </lineage>
</organism>
<feature type="transmembrane region" description="Helical" evidence="1">
    <location>
        <begin position="134"/>
        <end position="155"/>
    </location>
</feature>
<feature type="transmembrane region" description="Helical" evidence="1">
    <location>
        <begin position="6"/>
        <end position="24"/>
    </location>
</feature>
<comment type="caution">
    <text evidence="2">The sequence shown here is derived from an EMBL/GenBank/DDBJ whole genome shotgun (WGS) entry which is preliminary data.</text>
</comment>
<dbReference type="RefSeq" id="WP_162339031.1">
    <property type="nucleotide sequence ID" value="NZ_JBHSRQ010000004.1"/>
</dbReference>
<dbReference type="Gene3D" id="1.20.120.1630">
    <property type="match status" value="1"/>
</dbReference>